<evidence type="ECO:0000256" key="3">
    <source>
        <dbReference type="ARBA" id="ARBA00022618"/>
    </source>
</evidence>
<evidence type="ECO:0000256" key="10">
    <source>
        <dbReference type="SAM" id="MobiDB-lite"/>
    </source>
</evidence>
<dbReference type="PANTHER" id="PTHR30349:SF77">
    <property type="entry name" value="TYROSINE RECOMBINASE XERC"/>
    <property type="match status" value="1"/>
</dbReference>
<comment type="caution">
    <text evidence="13">The sequence shown here is derived from an EMBL/GenBank/DDBJ whole genome shotgun (WGS) entry which is preliminary data.</text>
</comment>
<keyword evidence="5" id="KW-0229">DNA integration</keyword>
<evidence type="ECO:0000256" key="1">
    <source>
        <dbReference type="ARBA" id="ARBA00004496"/>
    </source>
</evidence>
<name>A0ABS8K601_9BURK</name>
<comment type="subcellular location">
    <subcellularLocation>
        <location evidence="1">Cytoplasm</location>
    </subcellularLocation>
</comment>
<evidence type="ECO:0000256" key="4">
    <source>
        <dbReference type="ARBA" id="ARBA00022829"/>
    </source>
</evidence>
<dbReference type="EMBL" id="JAJITD010000033">
    <property type="protein sequence ID" value="MCC8397582.1"/>
    <property type="molecule type" value="Genomic_DNA"/>
</dbReference>
<dbReference type="InterPro" id="IPR013762">
    <property type="entry name" value="Integrase-like_cat_sf"/>
</dbReference>
<keyword evidence="3" id="KW-0132">Cell division</keyword>
<dbReference type="InterPro" id="IPR002104">
    <property type="entry name" value="Integrase_catalytic"/>
</dbReference>
<organism evidence="13 14">
    <name type="scientific">Paraburkholderia sejongensis</name>
    <dbReference type="NCBI Taxonomy" id="2886946"/>
    <lineage>
        <taxon>Bacteria</taxon>
        <taxon>Pseudomonadati</taxon>
        <taxon>Pseudomonadota</taxon>
        <taxon>Betaproteobacteria</taxon>
        <taxon>Burkholderiales</taxon>
        <taxon>Burkholderiaceae</taxon>
        <taxon>Paraburkholderia</taxon>
    </lineage>
</organism>
<dbReference type="Pfam" id="PF00589">
    <property type="entry name" value="Phage_integrase"/>
    <property type="match status" value="1"/>
</dbReference>
<dbReference type="InterPro" id="IPR050090">
    <property type="entry name" value="Tyrosine_recombinase_XerCD"/>
</dbReference>
<evidence type="ECO:0000259" key="11">
    <source>
        <dbReference type="PROSITE" id="PS51898"/>
    </source>
</evidence>
<feature type="domain" description="Core-binding (CB)" evidence="12">
    <location>
        <begin position="42"/>
        <end position="145"/>
    </location>
</feature>
<dbReference type="PROSITE" id="PS51900">
    <property type="entry name" value="CB"/>
    <property type="match status" value="1"/>
</dbReference>
<dbReference type="InterPro" id="IPR010998">
    <property type="entry name" value="Integrase_recombinase_N"/>
</dbReference>
<feature type="region of interest" description="Disordered" evidence="10">
    <location>
        <begin position="368"/>
        <end position="391"/>
    </location>
</feature>
<dbReference type="PROSITE" id="PS51898">
    <property type="entry name" value="TYR_RECOMBINASE"/>
    <property type="match status" value="1"/>
</dbReference>
<keyword evidence="8" id="KW-0131">Cell cycle</keyword>
<evidence type="ECO:0000256" key="9">
    <source>
        <dbReference type="PROSITE-ProRule" id="PRU01248"/>
    </source>
</evidence>
<feature type="domain" description="Tyr recombinase" evidence="11">
    <location>
        <begin position="178"/>
        <end position="380"/>
    </location>
</feature>
<dbReference type="PANTHER" id="PTHR30349">
    <property type="entry name" value="PHAGE INTEGRASE-RELATED"/>
    <property type="match status" value="1"/>
</dbReference>
<keyword evidence="6 9" id="KW-0238">DNA-binding</keyword>
<evidence type="ECO:0000256" key="2">
    <source>
        <dbReference type="ARBA" id="ARBA00022490"/>
    </source>
</evidence>
<dbReference type="RefSeq" id="WP_230513834.1">
    <property type="nucleotide sequence ID" value="NZ_JAJITD010000033.1"/>
</dbReference>
<accession>A0ABS8K601</accession>
<evidence type="ECO:0000256" key="5">
    <source>
        <dbReference type="ARBA" id="ARBA00022908"/>
    </source>
</evidence>
<reference evidence="13 14" key="1">
    <citation type="submission" date="2021-11" db="EMBL/GenBank/DDBJ databases">
        <authorList>
            <person name="Oh E.-T."/>
            <person name="Kim S.-B."/>
        </authorList>
    </citation>
    <scope>NUCLEOTIDE SEQUENCE [LARGE SCALE GENOMIC DNA]</scope>
    <source>
        <strain evidence="13 14">MMS20-SJTR3</strain>
    </source>
</reference>
<dbReference type="CDD" id="cd00397">
    <property type="entry name" value="DNA_BRE_C"/>
    <property type="match status" value="1"/>
</dbReference>
<evidence type="ECO:0000256" key="6">
    <source>
        <dbReference type="ARBA" id="ARBA00023125"/>
    </source>
</evidence>
<feature type="compositionally biased region" description="Basic and acidic residues" evidence="10">
    <location>
        <begin position="368"/>
        <end position="382"/>
    </location>
</feature>
<dbReference type="InterPro" id="IPR011010">
    <property type="entry name" value="DNA_brk_join_enz"/>
</dbReference>
<sequence>MNLPTIAPESPEPVLSIALPAALDGRDGINRARGGHRQIAADSDVEAVRLWLAEYAGSPHTLRSYRKEAVRLLLWATQTLGKPLSSLTREDFLLYEQFLAAPIGDWADPARPRRGGARRLFDGPLSERSRHQALGIVSGLLSYLVSAGYLAGNPLALRRRTGAAARRTRRVERYLDHALWDHVVASVEQWPRLTVRDHQHYERSRWLIRLLYHTGLRVSEAANAKAADFYQRRGKWWLHVVGKGGADGEVPVGAALMADLARYRAFHRLPPTPSGDESTPAVMTVAGDPTKHLTPAAVYLIVKEVFRRAADARATNDPAGAAKLRRASTHWLRHSAATHQADAGTDLRFVQKNMRHASIQTTGIYLHAEDDRRHSDTVHESDPSPQHTNIM</sequence>
<keyword evidence="7" id="KW-0233">DNA recombination</keyword>
<evidence type="ECO:0000259" key="12">
    <source>
        <dbReference type="PROSITE" id="PS51900"/>
    </source>
</evidence>
<proteinExistence type="predicted"/>
<dbReference type="InterPro" id="IPR044068">
    <property type="entry name" value="CB"/>
</dbReference>
<keyword evidence="2" id="KW-0963">Cytoplasm</keyword>
<dbReference type="Gene3D" id="1.10.150.130">
    <property type="match status" value="1"/>
</dbReference>
<keyword evidence="4" id="KW-0159">Chromosome partition</keyword>
<gene>
    <name evidence="13" type="ORF">LJ656_34080</name>
</gene>
<dbReference type="SUPFAM" id="SSF56349">
    <property type="entry name" value="DNA breaking-rejoining enzymes"/>
    <property type="match status" value="1"/>
</dbReference>
<evidence type="ECO:0000313" key="13">
    <source>
        <dbReference type="EMBL" id="MCC8397582.1"/>
    </source>
</evidence>
<evidence type="ECO:0000313" key="14">
    <source>
        <dbReference type="Proteomes" id="UP001431019"/>
    </source>
</evidence>
<evidence type="ECO:0000256" key="7">
    <source>
        <dbReference type="ARBA" id="ARBA00023172"/>
    </source>
</evidence>
<dbReference type="Gene3D" id="1.10.443.10">
    <property type="entry name" value="Intergrase catalytic core"/>
    <property type="match status" value="1"/>
</dbReference>
<protein>
    <submittedName>
        <fullName evidence="13">Tyrosine-type recombinase/integrase</fullName>
    </submittedName>
</protein>
<evidence type="ECO:0000256" key="8">
    <source>
        <dbReference type="ARBA" id="ARBA00023306"/>
    </source>
</evidence>
<dbReference type="Proteomes" id="UP001431019">
    <property type="component" value="Unassembled WGS sequence"/>
</dbReference>
<keyword evidence="14" id="KW-1185">Reference proteome</keyword>